<evidence type="ECO:0000259" key="11">
    <source>
        <dbReference type="Pfam" id="PF01370"/>
    </source>
</evidence>
<keyword evidence="13" id="KW-1185">Reference proteome</keyword>
<reference evidence="12 13" key="1">
    <citation type="submission" date="2020-08" db="EMBL/GenBank/DDBJ databases">
        <title>Genomic Encyclopedia of Type Strains, Phase IV (KMG-IV): sequencing the most valuable type-strain genomes for metagenomic binning, comparative biology and taxonomic classification.</title>
        <authorList>
            <person name="Goeker M."/>
        </authorList>
    </citation>
    <scope>NUCLEOTIDE SEQUENCE [LARGE SCALE GENOMIC DNA]</scope>
    <source>
        <strain evidence="12 13">DSM 5895</strain>
    </source>
</reference>
<comment type="pathway">
    <text evidence="3 10">Carbohydrate metabolism; galactose metabolism.</text>
</comment>
<comment type="subunit">
    <text evidence="10">Homodimer.</text>
</comment>
<gene>
    <name evidence="12" type="ORF">FHS55_001609</name>
</gene>
<evidence type="ECO:0000313" key="12">
    <source>
        <dbReference type="EMBL" id="MBB3771014.1"/>
    </source>
</evidence>
<dbReference type="NCBIfam" id="TIGR01179">
    <property type="entry name" value="galE"/>
    <property type="match status" value="1"/>
</dbReference>
<feature type="domain" description="NAD-dependent epimerase/dehydratase" evidence="11">
    <location>
        <begin position="8"/>
        <end position="256"/>
    </location>
</feature>
<dbReference type="InterPro" id="IPR001509">
    <property type="entry name" value="Epimerase_deHydtase"/>
</dbReference>
<evidence type="ECO:0000256" key="6">
    <source>
        <dbReference type="ARBA" id="ARBA00018569"/>
    </source>
</evidence>
<dbReference type="InterPro" id="IPR005886">
    <property type="entry name" value="UDP_G4E"/>
</dbReference>
<dbReference type="UniPathway" id="UPA00214"/>
<dbReference type="SUPFAM" id="SSF51735">
    <property type="entry name" value="NAD(P)-binding Rossmann-fold domains"/>
    <property type="match status" value="1"/>
</dbReference>
<evidence type="ECO:0000256" key="10">
    <source>
        <dbReference type="RuleBase" id="RU366046"/>
    </source>
</evidence>
<evidence type="ECO:0000256" key="4">
    <source>
        <dbReference type="ARBA" id="ARBA00007637"/>
    </source>
</evidence>
<evidence type="ECO:0000256" key="8">
    <source>
        <dbReference type="ARBA" id="ARBA00023235"/>
    </source>
</evidence>
<dbReference type="PANTHER" id="PTHR43725:SF53">
    <property type="entry name" value="UDP-ARABINOSE 4-EPIMERASE 1"/>
    <property type="match status" value="1"/>
</dbReference>
<proteinExistence type="inferred from homology"/>
<name>A0A839Z2S7_9HYPH</name>
<evidence type="ECO:0000256" key="9">
    <source>
        <dbReference type="ARBA" id="ARBA00023277"/>
    </source>
</evidence>
<comment type="caution">
    <text evidence="12">The sequence shown here is derived from an EMBL/GenBank/DDBJ whole genome shotgun (WGS) entry which is preliminary data.</text>
</comment>
<comment type="catalytic activity">
    <reaction evidence="1 10">
        <text>UDP-alpha-D-glucose = UDP-alpha-D-galactose</text>
        <dbReference type="Rhea" id="RHEA:22168"/>
        <dbReference type="ChEBI" id="CHEBI:58885"/>
        <dbReference type="ChEBI" id="CHEBI:66914"/>
        <dbReference type="EC" id="5.1.3.2"/>
    </reaction>
</comment>
<dbReference type="PANTHER" id="PTHR43725">
    <property type="entry name" value="UDP-GLUCOSE 4-EPIMERASE"/>
    <property type="match status" value="1"/>
</dbReference>
<evidence type="ECO:0000313" key="13">
    <source>
        <dbReference type="Proteomes" id="UP000533469"/>
    </source>
</evidence>
<dbReference type="Proteomes" id="UP000533469">
    <property type="component" value="Unassembled WGS sequence"/>
</dbReference>
<dbReference type="Gene3D" id="3.90.25.10">
    <property type="entry name" value="UDP-galactose 4-epimerase, domain 1"/>
    <property type="match status" value="1"/>
</dbReference>
<dbReference type="EC" id="5.1.3.2" evidence="5 10"/>
<evidence type="ECO:0000256" key="3">
    <source>
        <dbReference type="ARBA" id="ARBA00004947"/>
    </source>
</evidence>
<dbReference type="Gene3D" id="3.40.50.720">
    <property type="entry name" value="NAD(P)-binding Rossmann-like Domain"/>
    <property type="match status" value="1"/>
</dbReference>
<dbReference type="RefSeq" id="WP_183189156.1">
    <property type="nucleotide sequence ID" value="NZ_JACICD010000002.1"/>
</dbReference>
<evidence type="ECO:0000256" key="7">
    <source>
        <dbReference type="ARBA" id="ARBA00023027"/>
    </source>
</evidence>
<dbReference type="GO" id="GO:0003978">
    <property type="term" value="F:UDP-glucose 4-epimerase activity"/>
    <property type="evidence" value="ECO:0007669"/>
    <property type="project" value="UniProtKB-UniRule"/>
</dbReference>
<keyword evidence="8 10" id="KW-0413">Isomerase</keyword>
<evidence type="ECO:0000256" key="1">
    <source>
        <dbReference type="ARBA" id="ARBA00000083"/>
    </source>
</evidence>
<comment type="similarity">
    <text evidence="4 10">Belongs to the NAD(P)-dependent epimerase/dehydratase family.</text>
</comment>
<protein>
    <recommendedName>
        <fullName evidence="6 10">UDP-glucose 4-epimerase</fullName>
        <ecNumber evidence="5 10">5.1.3.2</ecNumber>
    </recommendedName>
</protein>
<evidence type="ECO:0000256" key="5">
    <source>
        <dbReference type="ARBA" id="ARBA00013189"/>
    </source>
</evidence>
<keyword evidence="9 10" id="KW-0119">Carbohydrate metabolism</keyword>
<accession>A0A839Z2S7</accession>
<dbReference type="EMBL" id="JACICD010000002">
    <property type="protein sequence ID" value="MBB3771014.1"/>
    <property type="molecule type" value="Genomic_DNA"/>
</dbReference>
<dbReference type="GO" id="GO:0033499">
    <property type="term" value="P:galactose catabolic process via UDP-galactose, Leloir pathway"/>
    <property type="evidence" value="ECO:0007669"/>
    <property type="project" value="TreeGrafter"/>
</dbReference>
<dbReference type="CDD" id="cd05247">
    <property type="entry name" value="UDP_G4E_1_SDR_e"/>
    <property type="match status" value="1"/>
</dbReference>
<dbReference type="Pfam" id="PF01370">
    <property type="entry name" value="Epimerase"/>
    <property type="match status" value="1"/>
</dbReference>
<sequence length="337" mass="36862">MERTGRNVLVTGGAGYIGSHACKRLAAAGYVPVTFDSLVTGWEEAVRFGPFEPGDLADRARLDEVFARWQPVAVMHFAALSQVGESMSQPGRYWRANVLGTLNLIEAAVAAGCRDIVFSSTCATYGDHDGLLLDEDTPQRPLNAYGASKRAIEDMLRDFGASHGVNAVIFRYFNVAGADPDGEIGEWHRPETHLIPIILEVATGQRPSLKIYGDDYATPDGTCVRDYIHVGDLVEAHVLGLRWLEAGRGSRVFCLGSGHGFSVREVIEEARRVTGHAIPVETAPRRAGDAARLVCGSRRAVEELGWQPQRTDLASMITDAWRSPRGVEEFRRRLSST</sequence>
<evidence type="ECO:0000256" key="2">
    <source>
        <dbReference type="ARBA" id="ARBA00001911"/>
    </source>
</evidence>
<dbReference type="InterPro" id="IPR036291">
    <property type="entry name" value="NAD(P)-bd_dom_sf"/>
</dbReference>
<comment type="cofactor">
    <cofactor evidence="2 10">
        <name>NAD(+)</name>
        <dbReference type="ChEBI" id="CHEBI:57540"/>
    </cofactor>
</comment>
<keyword evidence="7 10" id="KW-0520">NAD</keyword>
<dbReference type="AlphaFoldDB" id="A0A839Z2S7"/>
<organism evidence="12 13">
    <name type="scientific">Ancylobacter tetraedralis</name>
    <dbReference type="NCBI Taxonomy" id="217068"/>
    <lineage>
        <taxon>Bacteria</taxon>
        <taxon>Pseudomonadati</taxon>
        <taxon>Pseudomonadota</taxon>
        <taxon>Alphaproteobacteria</taxon>
        <taxon>Hyphomicrobiales</taxon>
        <taxon>Xanthobacteraceae</taxon>
        <taxon>Ancylobacter</taxon>
    </lineage>
</organism>